<comment type="caution">
    <text evidence="1">The sequence shown here is derived from an EMBL/GenBank/DDBJ whole genome shotgun (WGS) entry which is preliminary data.</text>
</comment>
<gene>
    <name evidence="1" type="ORF">A6X21_01605</name>
</gene>
<dbReference type="OrthoDB" id="261685at2"/>
<proteinExistence type="predicted"/>
<dbReference type="RefSeq" id="WP_068845069.1">
    <property type="nucleotide sequence ID" value="NZ_LYDR01000001.1"/>
</dbReference>
<dbReference type="PROSITE" id="PS51257">
    <property type="entry name" value="PROKAR_LIPOPROTEIN"/>
    <property type="match status" value="1"/>
</dbReference>
<dbReference type="EMBL" id="LYDR01000001">
    <property type="protein sequence ID" value="ODA36795.1"/>
    <property type="molecule type" value="Genomic_DNA"/>
</dbReference>
<organism evidence="1 2">
    <name type="scientific">Planctopirus hydrillae</name>
    <dbReference type="NCBI Taxonomy" id="1841610"/>
    <lineage>
        <taxon>Bacteria</taxon>
        <taxon>Pseudomonadati</taxon>
        <taxon>Planctomycetota</taxon>
        <taxon>Planctomycetia</taxon>
        <taxon>Planctomycetales</taxon>
        <taxon>Planctomycetaceae</taxon>
        <taxon>Planctopirus</taxon>
    </lineage>
</organism>
<keyword evidence="2" id="KW-1185">Reference proteome</keyword>
<evidence type="ECO:0000313" key="1">
    <source>
        <dbReference type="EMBL" id="ODA36795.1"/>
    </source>
</evidence>
<sequence length="196" mass="22280">MPKYGWLKRLALVVVVGMTTLSSSGCQLLLWDGFLGTAFQFAGFWDTTPLIPVSPYYSELIEDAYIREERYEKVPVLDPIEGEHAPIFCQDPPSQDEVMRAMPNITSGGWVFLAETSMNNVRIVVEPIVDRIDDCRFFPMVGPARLKHCHYKATIYFDKTIRSGWPVPFSHKDESIEVVYIDHDHLIRCAGPATPQ</sequence>
<evidence type="ECO:0000313" key="2">
    <source>
        <dbReference type="Proteomes" id="UP000094828"/>
    </source>
</evidence>
<protein>
    <submittedName>
        <fullName evidence="1">Uncharacterized protein</fullName>
    </submittedName>
</protein>
<dbReference type="Proteomes" id="UP000094828">
    <property type="component" value="Unassembled WGS sequence"/>
</dbReference>
<name>A0A1C3EUF6_9PLAN</name>
<dbReference type="AlphaFoldDB" id="A0A1C3EUF6"/>
<accession>A0A1C3EUF6</accession>
<reference evidence="1 2" key="1">
    <citation type="submission" date="2016-05" db="EMBL/GenBank/DDBJ databases">
        <title>Genomic and physiological characterization of Planctopirus sp. isolated from fresh water lake.</title>
        <authorList>
            <person name="Subhash Y."/>
            <person name="Ramana C."/>
        </authorList>
    </citation>
    <scope>NUCLEOTIDE SEQUENCE [LARGE SCALE GENOMIC DNA]</scope>
    <source>
        <strain evidence="1 2">JC280</strain>
    </source>
</reference>